<dbReference type="Pfam" id="PF04515">
    <property type="entry name" value="Choline_transpo"/>
    <property type="match status" value="1"/>
</dbReference>
<evidence type="ECO:0000256" key="3">
    <source>
        <dbReference type="ARBA" id="ARBA00022692"/>
    </source>
</evidence>
<feature type="transmembrane region" description="Helical" evidence="7">
    <location>
        <begin position="471"/>
        <end position="493"/>
    </location>
</feature>
<accession>A0A8H6HJZ2</accession>
<evidence type="ECO:0000256" key="5">
    <source>
        <dbReference type="ARBA" id="ARBA00023136"/>
    </source>
</evidence>
<keyword evidence="3 7" id="KW-0812">Transmembrane</keyword>
<dbReference type="GO" id="GO:0005886">
    <property type="term" value="C:plasma membrane"/>
    <property type="evidence" value="ECO:0007669"/>
    <property type="project" value="TreeGrafter"/>
</dbReference>
<proteinExistence type="inferred from homology"/>
<sequence>MFIEDGRSELRGSLKQLSPVHNDLDDGGVVRPICFPHGGWFPTWPEHRSGRLRRPHLRDSHASTVHHGGGDGEEDEDDDPYLRLDEDERFASRQQQQSAPLIARDDDESVSSGSPKGWLAHLAASPSMHRPRTPSPAPSSSDSDPPPELYAPKPKPKHKQTPQPRSLSLTESLLPRDGRTRPLDVFSLPDPRHTPRGRRKYNDSIWTSIWLFGVSVCVVFSIVMLFAAPQPDKKVPRTVLPYVTLLHTVPLLTILTFVSAAVAYAHIFLLQIFVRPVMIATSVFIPVTLLISSIWAFIGSFMYDGNEPTWGETVGLRLFSIIPLILAIITGRRLLHLPQQIHTTSSTLTLTTHLLMANPFLLALSPVVLLATLIASLPFLTLIFRLLLIGYATSSAKSGWEWHVRGWANWSITSTVLVWLWSWGVSRGVMRMTTASVIAAWYFADPSLPPPPPSSTHTIHSALFRATGPSLGSTVLAALILTFIRMLTLFTILLQRLPIYLPLRVVGIVMPAIRFLVGYIEGATTALSKYALVYAGITGDNFMGSARRARSLTSAVENNIRSRERGRGISKEPPLTLLTISPLTLTFPFALITYIFVAHTLNSPNEALGAAVLAGGVTALVGLFCVGLVKDTADTLYLCYCIDKDVGDRKREEVFIIFEPESGPAQQRPAPGSRGPERIVPRSPAAPLSPGRQPQPRPLAQAQAVKPSPQRPNPQQPTPTGGSSRVPLPQHFAQPTLTRAIPLVPPPPLVEEEAPDPFKQSFVADEEEDEDDDPPQITQPLQLRRESRGGPAVAPVILSSSPRSMAAFAQQQQQFGHARRPSAGMAGLASSFSRSPPTQRMMTSAELNMKSHVFDPARRGPPSVDSSDEEGDSRLMEPLGSGNVGASYAVSSEMEQGSLQLSSQMQRSRRSDGLEESDMFPGSGFFK</sequence>
<feature type="compositionally biased region" description="Low complexity" evidence="6">
    <location>
        <begin position="891"/>
        <end position="906"/>
    </location>
</feature>
<evidence type="ECO:0000256" key="6">
    <source>
        <dbReference type="SAM" id="MobiDB-lite"/>
    </source>
</evidence>
<dbReference type="InterPro" id="IPR007603">
    <property type="entry name" value="Choline_transptr-like"/>
</dbReference>
<evidence type="ECO:0000256" key="2">
    <source>
        <dbReference type="ARBA" id="ARBA00007168"/>
    </source>
</evidence>
<feature type="transmembrane region" description="Helical" evidence="7">
    <location>
        <begin position="318"/>
        <end position="335"/>
    </location>
</feature>
<feature type="transmembrane region" description="Helical" evidence="7">
    <location>
        <begin position="205"/>
        <end position="228"/>
    </location>
</feature>
<evidence type="ECO:0000256" key="1">
    <source>
        <dbReference type="ARBA" id="ARBA00004141"/>
    </source>
</evidence>
<dbReference type="Proteomes" id="UP000521943">
    <property type="component" value="Unassembled WGS sequence"/>
</dbReference>
<dbReference type="AlphaFoldDB" id="A0A8H6HJZ2"/>
<dbReference type="PANTHER" id="PTHR12385">
    <property type="entry name" value="CHOLINE TRANSPORTER-LIKE (SLC FAMILY 44)"/>
    <property type="match status" value="1"/>
</dbReference>
<feature type="transmembrane region" description="Helical" evidence="7">
    <location>
        <begin position="248"/>
        <end position="270"/>
    </location>
</feature>
<feature type="compositionally biased region" description="Acidic residues" evidence="6">
    <location>
        <begin position="764"/>
        <end position="774"/>
    </location>
</feature>
<protein>
    <submittedName>
        <fullName evidence="8">Plasma-membrane choline transporter-domain-containing protein</fullName>
    </submittedName>
</protein>
<feature type="transmembrane region" description="Helical" evidence="7">
    <location>
        <begin position="499"/>
        <end position="520"/>
    </location>
</feature>
<keyword evidence="9" id="KW-1185">Reference proteome</keyword>
<feature type="compositionally biased region" description="Low complexity" evidence="6">
    <location>
        <begin position="690"/>
        <end position="708"/>
    </location>
</feature>
<feature type="compositionally biased region" description="Basic and acidic residues" evidence="6">
    <location>
        <begin position="80"/>
        <end position="91"/>
    </location>
</feature>
<feature type="transmembrane region" description="Helical" evidence="7">
    <location>
        <begin position="575"/>
        <end position="596"/>
    </location>
</feature>
<feature type="transmembrane region" description="Helical" evidence="7">
    <location>
        <begin position="360"/>
        <end position="387"/>
    </location>
</feature>
<dbReference type="PANTHER" id="PTHR12385:SF88">
    <property type="entry name" value="CHOLINE TRANSPORTER-LIKE PROTEIN CTL1"/>
    <property type="match status" value="1"/>
</dbReference>
<dbReference type="OrthoDB" id="420519at2759"/>
<comment type="subcellular location">
    <subcellularLocation>
        <location evidence="1">Membrane</location>
        <topology evidence="1">Multi-pass membrane protein</topology>
    </subcellularLocation>
</comment>
<evidence type="ECO:0000256" key="4">
    <source>
        <dbReference type="ARBA" id="ARBA00022989"/>
    </source>
</evidence>
<evidence type="ECO:0000256" key="7">
    <source>
        <dbReference type="SAM" id="Phobius"/>
    </source>
</evidence>
<gene>
    <name evidence="8" type="ORF">DFP72DRAFT_1174750</name>
</gene>
<dbReference type="EMBL" id="JACGCI010000078">
    <property type="protein sequence ID" value="KAF6747742.1"/>
    <property type="molecule type" value="Genomic_DNA"/>
</dbReference>
<feature type="region of interest" description="Disordered" evidence="6">
    <location>
        <begin position="59"/>
        <end position="197"/>
    </location>
</feature>
<comment type="caution">
    <text evidence="8">The sequence shown here is derived from an EMBL/GenBank/DDBJ whole genome shotgun (WGS) entry which is preliminary data.</text>
</comment>
<comment type="similarity">
    <text evidence="2">Belongs to the CTL (choline transporter-like) family.</text>
</comment>
<evidence type="ECO:0000313" key="8">
    <source>
        <dbReference type="EMBL" id="KAF6747742.1"/>
    </source>
</evidence>
<feature type="transmembrane region" description="Helical" evidence="7">
    <location>
        <begin position="407"/>
        <end position="425"/>
    </location>
</feature>
<feature type="region of interest" description="Disordered" evidence="6">
    <location>
        <begin position="657"/>
        <end position="927"/>
    </location>
</feature>
<feature type="compositionally biased region" description="Low complexity" evidence="6">
    <location>
        <begin position="806"/>
        <end position="815"/>
    </location>
</feature>
<keyword evidence="5 7" id="KW-0472">Membrane</keyword>
<feature type="compositionally biased region" description="Polar residues" evidence="6">
    <location>
        <begin position="830"/>
        <end position="846"/>
    </location>
</feature>
<name>A0A8H6HJZ2_9AGAR</name>
<evidence type="ECO:0000313" key="9">
    <source>
        <dbReference type="Proteomes" id="UP000521943"/>
    </source>
</evidence>
<feature type="transmembrane region" description="Helical" evidence="7">
    <location>
        <begin position="277"/>
        <end position="298"/>
    </location>
</feature>
<reference evidence="8 9" key="1">
    <citation type="submission" date="2020-07" db="EMBL/GenBank/DDBJ databases">
        <title>Comparative genomics of pyrophilous fungi reveals a link between fire events and developmental genes.</title>
        <authorList>
            <consortium name="DOE Joint Genome Institute"/>
            <person name="Steindorff A.S."/>
            <person name="Carver A."/>
            <person name="Calhoun S."/>
            <person name="Stillman K."/>
            <person name="Liu H."/>
            <person name="Lipzen A."/>
            <person name="Pangilinan J."/>
            <person name="Labutti K."/>
            <person name="Bruns T.D."/>
            <person name="Grigoriev I.V."/>
        </authorList>
    </citation>
    <scope>NUCLEOTIDE SEQUENCE [LARGE SCALE GENOMIC DNA]</scope>
    <source>
        <strain evidence="8 9">CBS 144469</strain>
    </source>
</reference>
<dbReference type="GO" id="GO:0022857">
    <property type="term" value="F:transmembrane transporter activity"/>
    <property type="evidence" value="ECO:0007669"/>
    <property type="project" value="InterPro"/>
</dbReference>
<organism evidence="8 9">
    <name type="scientific">Ephemerocybe angulata</name>
    <dbReference type="NCBI Taxonomy" id="980116"/>
    <lineage>
        <taxon>Eukaryota</taxon>
        <taxon>Fungi</taxon>
        <taxon>Dikarya</taxon>
        <taxon>Basidiomycota</taxon>
        <taxon>Agaricomycotina</taxon>
        <taxon>Agaricomycetes</taxon>
        <taxon>Agaricomycetidae</taxon>
        <taxon>Agaricales</taxon>
        <taxon>Agaricineae</taxon>
        <taxon>Psathyrellaceae</taxon>
        <taxon>Ephemerocybe</taxon>
    </lineage>
</organism>
<feature type="transmembrane region" description="Helical" evidence="7">
    <location>
        <begin position="608"/>
        <end position="629"/>
    </location>
</feature>
<keyword evidence="4 7" id="KW-1133">Transmembrane helix</keyword>